<dbReference type="PANTHER" id="PTHR31448:SF39">
    <property type="entry name" value="MYOSIN-BINDING PROTEIN 4-RELATED"/>
    <property type="match status" value="1"/>
</dbReference>
<dbReference type="GO" id="GO:0017022">
    <property type="term" value="F:myosin binding"/>
    <property type="evidence" value="ECO:0007669"/>
    <property type="project" value="InterPro"/>
</dbReference>
<sequence>MHHREIDLVALEDEVSELNDRLQALEADRDFLDHALNSVRNGNEGLEFIKEIAHQLQEIRKIGITKRCQSCSLSLHGWSSHDIY</sequence>
<protein>
    <submittedName>
        <fullName evidence="2">Uncharacterized protein</fullName>
    </submittedName>
</protein>
<dbReference type="PANTHER" id="PTHR31448">
    <property type="entry name" value="MYOSIN-BINDING PROTEIN 2"/>
    <property type="match status" value="1"/>
</dbReference>
<evidence type="ECO:0000256" key="1">
    <source>
        <dbReference type="SAM" id="Coils"/>
    </source>
</evidence>
<accession>A0AAP0RUF7</accession>
<dbReference type="EMBL" id="JBBPBK010000007">
    <property type="protein sequence ID" value="KAK9281926.1"/>
    <property type="molecule type" value="Genomic_DNA"/>
</dbReference>
<dbReference type="InterPro" id="IPR039306">
    <property type="entry name" value="MYOB"/>
</dbReference>
<evidence type="ECO:0000313" key="3">
    <source>
        <dbReference type="Proteomes" id="UP001415857"/>
    </source>
</evidence>
<proteinExistence type="predicted"/>
<evidence type="ECO:0000313" key="2">
    <source>
        <dbReference type="EMBL" id="KAK9281926.1"/>
    </source>
</evidence>
<feature type="coiled-coil region" evidence="1">
    <location>
        <begin position="1"/>
        <end position="35"/>
    </location>
</feature>
<keyword evidence="3" id="KW-1185">Reference proteome</keyword>
<reference evidence="2 3" key="1">
    <citation type="journal article" date="2024" name="Plant J.">
        <title>Genome sequences and population genomics reveal climatic adaptation and genomic divergence between two closely related sweetgum species.</title>
        <authorList>
            <person name="Xu W.Q."/>
            <person name="Ren C.Q."/>
            <person name="Zhang X.Y."/>
            <person name="Comes H.P."/>
            <person name="Liu X.H."/>
            <person name="Li Y.G."/>
            <person name="Kettle C.J."/>
            <person name="Jalonen R."/>
            <person name="Gaisberger H."/>
            <person name="Ma Y.Z."/>
            <person name="Qiu Y.X."/>
        </authorList>
    </citation>
    <scope>NUCLEOTIDE SEQUENCE [LARGE SCALE GENOMIC DNA]</scope>
    <source>
        <strain evidence="2">Hangzhou</strain>
    </source>
</reference>
<organism evidence="2 3">
    <name type="scientific">Liquidambar formosana</name>
    <name type="common">Formosan gum</name>
    <dbReference type="NCBI Taxonomy" id="63359"/>
    <lineage>
        <taxon>Eukaryota</taxon>
        <taxon>Viridiplantae</taxon>
        <taxon>Streptophyta</taxon>
        <taxon>Embryophyta</taxon>
        <taxon>Tracheophyta</taxon>
        <taxon>Spermatophyta</taxon>
        <taxon>Magnoliopsida</taxon>
        <taxon>eudicotyledons</taxon>
        <taxon>Gunneridae</taxon>
        <taxon>Pentapetalae</taxon>
        <taxon>Saxifragales</taxon>
        <taxon>Altingiaceae</taxon>
        <taxon>Liquidambar</taxon>
    </lineage>
</organism>
<keyword evidence="1" id="KW-0175">Coiled coil</keyword>
<comment type="caution">
    <text evidence="2">The sequence shown here is derived from an EMBL/GenBank/DDBJ whole genome shotgun (WGS) entry which is preliminary data.</text>
</comment>
<dbReference type="Proteomes" id="UP001415857">
    <property type="component" value="Unassembled WGS sequence"/>
</dbReference>
<dbReference type="AlphaFoldDB" id="A0AAP0RUF7"/>
<name>A0AAP0RUF7_LIQFO</name>
<gene>
    <name evidence="2" type="ORF">L1049_004834</name>
</gene>